<evidence type="ECO:0000259" key="2">
    <source>
        <dbReference type="Pfam" id="PF13007"/>
    </source>
</evidence>
<accession>A0A7Z0MNQ9</accession>
<keyword evidence="1" id="KW-0175">Coiled coil</keyword>
<feature type="coiled-coil region" evidence="1">
    <location>
        <begin position="2"/>
        <end position="29"/>
    </location>
</feature>
<evidence type="ECO:0000256" key="1">
    <source>
        <dbReference type="SAM" id="Coils"/>
    </source>
</evidence>
<dbReference type="Pfam" id="PF13007">
    <property type="entry name" value="LZ_Tnp_IS66"/>
    <property type="match status" value="1"/>
</dbReference>
<name>A0A7Z0MNQ9_9GAMM</name>
<evidence type="ECO:0000313" key="4">
    <source>
        <dbReference type="Proteomes" id="UP000537890"/>
    </source>
</evidence>
<evidence type="ECO:0000313" key="3">
    <source>
        <dbReference type="EMBL" id="NYT46939.1"/>
    </source>
</evidence>
<feature type="domain" description="Transposase TnpC homeodomain" evidence="2">
    <location>
        <begin position="18"/>
        <end position="75"/>
    </location>
</feature>
<protein>
    <recommendedName>
        <fullName evidence="2">Transposase TnpC homeodomain domain-containing protein</fullName>
    </recommendedName>
</protein>
<proteinExistence type="predicted"/>
<dbReference type="AlphaFoldDB" id="A0A7Z0MNQ9"/>
<gene>
    <name evidence="3" type="ORF">H0A75_04255</name>
</gene>
<reference evidence="3 4" key="1">
    <citation type="submission" date="2020-05" db="EMBL/GenBank/DDBJ databases">
        <title>Horizontal transmission and recombination maintain forever young bacterial symbiont genomes.</title>
        <authorList>
            <person name="Russell S.L."/>
            <person name="Pepper-Tunick E."/>
            <person name="Svedberg J."/>
            <person name="Byrne A."/>
            <person name="Ruelas Castillo J."/>
            <person name="Vollmers C."/>
            <person name="Beinart R.A."/>
            <person name="Corbett-Detig R."/>
        </authorList>
    </citation>
    <scope>NUCLEOTIDE SEQUENCE [LARGE SCALE GENOMIC DNA]</scope>
    <source>
        <strain evidence="3">4727-3</strain>
    </source>
</reference>
<sequence>MVLDYQSTVDQLQEKLTWYEEQFRLLQHQRFGTSSEKCPDQMELFNEIESILDRLQDESDLEETISYQYKKPGRKTSLKIRENVER</sequence>
<comment type="caution">
    <text evidence="3">The sequence shown here is derived from an EMBL/GenBank/DDBJ whole genome shotgun (WGS) entry which is preliminary data.</text>
</comment>
<dbReference type="EMBL" id="JACCHS010000059">
    <property type="protein sequence ID" value="NYT46939.1"/>
    <property type="molecule type" value="Genomic_DNA"/>
</dbReference>
<organism evidence="3 4">
    <name type="scientific">Candidatus Methanofishera endochildressiae</name>
    <dbReference type="NCBI Taxonomy" id="2738884"/>
    <lineage>
        <taxon>Bacteria</taxon>
        <taxon>Pseudomonadati</taxon>
        <taxon>Pseudomonadota</taxon>
        <taxon>Gammaproteobacteria</taxon>
        <taxon>Candidatus Methanofishera</taxon>
    </lineage>
</organism>
<dbReference type="Proteomes" id="UP000537890">
    <property type="component" value="Unassembled WGS sequence"/>
</dbReference>
<dbReference type="InterPro" id="IPR024463">
    <property type="entry name" value="Transposase_TnpC_homeodom"/>
</dbReference>